<organism evidence="9 10">
    <name type="scientific">Candidatus Nucleicultrix amoebiphila FS5</name>
    <dbReference type="NCBI Taxonomy" id="1414854"/>
    <lineage>
        <taxon>Bacteria</taxon>
        <taxon>Pseudomonadati</taxon>
        <taxon>Pseudomonadota</taxon>
        <taxon>Alphaproteobacteria</taxon>
        <taxon>Holosporales</taxon>
        <taxon>Candidatus Nucleicultricaceae</taxon>
        <taxon>Candidatus Nucleicultrix</taxon>
    </lineage>
</organism>
<feature type="domain" description="Metallo-beta-lactamase" evidence="8">
    <location>
        <begin position="23"/>
        <end position="223"/>
    </location>
</feature>
<dbReference type="Pfam" id="PF17770">
    <property type="entry name" value="RNase_J_C"/>
    <property type="match status" value="1"/>
</dbReference>
<dbReference type="GO" id="GO:0003723">
    <property type="term" value="F:RNA binding"/>
    <property type="evidence" value="ECO:0007669"/>
    <property type="project" value="UniProtKB-KW"/>
</dbReference>
<dbReference type="OrthoDB" id="9770211at2"/>
<dbReference type="Proteomes" id="UP000237351">
    <property type="component" value="Chromosome"/>
</dbReference>
<dbReference type="GO" id="GO:0004527">
    <property type="term" value="F:exonuclease activity"/>
    <property type="evidence" value="ECO:0007669"/>
    <property type="project" value="UniProtKB-KW"/>
</dbReference>
<gene>
    <name evidence="9" type="ORF">GQ61_01565</name>
</gene>
<dbReference type="PANTHER" id="PTHR43694:SF1">
    <property type="entry name" value="RIBONUCLEASE J"/>
    <property type="match status" value="1"/>
</dbReference>
<evidence type="ECO:0000256" key="6">
    <source>
        <dbReference type="ARBA" id="ARBA00022839"/>
    </source>
</evidence>
<dbReference type="InterPro" id="IPR004613">
    <property type="entry name" value="RNase_J"/>
</dbReference>
<keyword evidence="10" id="KW-1185">Reference proteome</keyword>
<keyword evidence="2" id="KW-0540">Nuclease</keyword>
<keyword evidence="3" id="KW-0479">Metal-binding</keyword>
<dbReference type="NCBIfam" id="TIGR00649">
    <property type="entry name" value="MG423"/>
    <property type="match status" value="1"/>
</dbReference>
<dbReference type="Gene3D" id="3.10.20.580">
    <property type="match status" value="1"/>
</dbReference>
<accession>A0A1W6N2Z5</accession>
<dbReference type="InterPro" id="IPR036866">
    <property type="entry name" value="RibonucZ/Hydroxyglut_hydro"/>
</dbReference>
<dbReference type="SUPFAM" id="SSF56281">
    <property type="entry name" value="Metallo-hydrolase/oxidoreductase"/>
    <property type="match status" value="1"/>
</dbReference>
<dbReference type="AlphaFoldDB" id="A0A1W6N2Z5"/>
<dbReference type="EMBL" id="CP008743">
    <property type="protein sequence ID" value="ARN84240.1"/>
    <property type="molecule type" value="Genomic_DNA"/>
</dbReference>
<evidence type="ECO:0000256" key="3">
    <source>
        <dbReference type="ARBA" id="ARBA00022723"/>
    </source>
</evidence>
<evidence type="ECO:0000313" key="9">
    <source>
        <dbReference type="EMBL" id="ARN84240.1"/>
    </source>
</evidence>
<keyword evidence="5" id="KW-0862">Zinc</keyword>
<protein>
    <recommendedName>
        <fullName evidence="8">Metallo-beta-lactamase domain-containing protein</fullName>
    </recommendedName>
</protein>
<evidence type="ECO:0000259" key="8">
    <source>
        <dbReference type="SMART" id="SM00849"/>
    </source>
</evidence>
<keyword evidence="7" id="KW-0694">RNA-binding</keyword>
<dbReference type="RefSeq" id="WP_085783601.1">
    <property type="nucleotide sequence ID" value="NZ_CP008743.1"/>
</dbReference>
<reference evidence="9 10" key="1">
    <citation type="submission" date="2014-06" db="EMBL/GenBank/DDBJ databases">
        <title>The genome of the endonuclear symbiont Nucleicultrix amoebiphila.</title>
        <authorList>
            <person name="Schulz F."/>
            <person name="Horn M."/>
        </authorList>
    </citation>
    <scope>NUCLEOTIDE SEQUENCE [LARGE SCALE GENOMIC DNA]</scope>
    <source>
        <strain evidence="9 10">FS5</strain>
    </source>
</reference>
<evidence type="ECO:0000256" key="4">
    <source>
        <dbReference type="ARBA" id="ARBA00022801"/>
    </source>
</evidence>
<evidence type="ECO:0000256" key="7">
    <source>
        <dbReference type="ARBA" id="ARBA00022884"/>
    </source>
</evidence>
<dbReference type="InterPro" id="IPR011108">
    <property type="entry name" value="RMMBL"/>
</dbReference>
<evidence type="ECO:0000256" key="2">
    <source>
        <dbReference type="ARBA" id="ARBA00022722"/>
    </source>
</evidence>
<dbReference type="Pfam" id="PF07521">
    <property type="entry name" value="RMMBL"/>
    <property type="match status" value="1"/>
</dbReference>
<keyword evidence="6" id="KW-0269">Exonuclease</keyword>
<keyword evidence="1" id="KW-0963">Cytoplasm</keyword>
<dbReference type="Pfam" id="PF22505">
    <property type="entry name" value="RNase_J_b_CASP"/>
    <property type="match status" value="1"/>
</dbReference>
<dbReference type="PANTHER" id="PTHR43694">
    <property type="entry name" value="RIBONUCLEASE J"/>
    <property type="match status" value="1"/>
</dbReference>
<dbReference type="CDD" id="cd07714">
    <property type="entry name" value="RNaseJ_MBL-fold"/>
    <property type="match status" value="1"/>
</dbReference>
<dbReference type="InterPro" id="IPR055132">
    <property type="entry name" value="RNase_J_b_CASP"/>
</dbReference>
<evidence type="ECO:0000256" key="5">
    <source>
        <dbReference type="ARBA" id="ARBA00022833"/>
    </source>
</evidence>
<dbReference type="InterPro" id="IPR001279">
    <property type="entry name" value="Metallo-B-lactamas"/>
</dbReference>
<dbReference type="Gene3D" id="3.60.15.10">
    <property type="entry name" value="Ribonuclease Z/Hydroxyacylglutathione hydrolase-like"/>
    <property type="match status" value="1"/>
</dbReference>
<proteinExistence type="predicted"/>
<dbReference type="STRING" id="1414854.GQ61_01565"/>
<dbReference type="KEGG" id="naf:GQ61_01565"/>
<sequence>MIKKTKHNTPLYFLPLGGSNEIGMNLNLYGYNDQWIMVDLGVTFGSDLGVEVLMPDPAFIVERRKKLLGLVLTHAHEDHIGAVPYLWERLKCPIYATPFTLWLVKEKLKEVGLHKEVPLIEIPLGGSLQLREFNIEFIDITHSIPEPNVLAIKTPYGTIVHTGDWKVDPAPMLGKSTDIKALKNLGDEGVLALVCDSTNVFVEGRSGSEADVREKLIDLVAKQTGRVFIACFASNVARLETCALAAKKSGRKAALVGRSLSRMDQAARQSGYLKDIDSFFGEEDVKKIERSKSLVICTGSQGEPRSALARIASGQHPRVKIEEGDSVIFSSRMIPGNEDAIKRLQENLIEAGAFVINASYEDDIHVSGHPARDELKDMYKWVKPEILVPVHGEQAHLREHAAFGHENGIKNTIVPHNGSLIQLAPGKPKIVDDIGAARLALDGEVIVPFSGIQMRDRHRLMNSGVVFVSATLSRSHMLKGIPEITVLGVVEEGSEESTIEVIQDALQHAFTKAENIEDREDAQELIRITTRRVINSLRGKKPPVVVHLL</sequence>
<name>A0A1W6N2Z5_9PROT</name>
<evidence type="ECO:0000256" key="1">
    <source>
        <dbReference type="ARBA" id="ARBA00022490"/>
    </source>
</evidence>
<dbReference type="Gene3D" id="3.40.50.10710">
    <property type="entry name" value="Metallo-hydrolase/oxidoreductase"/>
    <property type="match status" value="1"/>
</dbReference>
<dbReference type="SMART" id="SM00849">
    <property type="entry name" value="Lactamase_B"/>
    <property type="match status" value="1"/>
</dbReference>
<dbReference type="GO" id="GO:0046872">
    <property type="term" value="F:metal ion binding"/>
    <property type="evidence" value="ECO:0007669"/>
    <property type="project" value="UniProtKB-KW"/>
</dbReference>
<dbReference type="InterPro" id="IPR041636">
    <property type="entry name" value="RNase_J_C"/>
</dbReference>
<dbReference type="InterPro" id="IPR042173">
    <property type="entry name" value="RNase_J_2"/>
</dbReference>
<dbReference type="Pfam" id="PF00753">
    <property type="entry name" value="Lactamase_B"/>
    <property type="match status" value="1"/>
</dbReference>
<evidence type="ECO:0000313" key="10">
    <source>
        <dbReference type="Proteomes" id="UP000237351"/>
    </source>
</evidence>
<keyword evidence="4" id="KW-0378">Hydrolase</keyword>